<feature type="transmembrane region" description="Helical" evidence="1">
    <location>
        <begin position="6"/>
        <end position="27"/>
    </location>
</feature>
<feature type="transmembrane region" description="Helical" evidence="1">
    <location>
        <begin position="58"/>
        <end position="78"/>
    </location>
</feature>
<feature type="transmembrane region" description="Helical" evidence="1">
    <location>
        <begin position="124"/>
        <end position="144"/>
    </location>
</feature>
<feature type="transmembrane region" description="Helical" evidence="1">
    <location>
        <begin position="200"/>
        <end position="222"/>
    </location>
</feature>
<dbReference type="KEGG" id="hsc:HVS_00655"/>
<reference evidence="3 5" key="2">
    <citation type="journal article" date="2018" name="Syst. Appl. Microbiol.">
        <title>Characterization and high-quality draft genome sequence of Herbivorax saccincola A7, an anaerobic, alkaliphilic, thermophilic, cellulolytic, and xylanolytic bacterium.</title>
        <authorList>
            <person name="Aikawa S."/>
            <person name="Baramee S."/>
            <person name="Sermsathanaswadi J."/>
            <person name="Thianheng P."/>
            <person name="Tachaapaikoon C."/>
            <person name="Shikata A."/>
            <person name="Waeonukul R."/>
            <person name="Pason P."/>
            <person name="Ratanakhanokchai K."/>
            <person name="Kosugi A."/>
        </authorList>
    </citation>
    <scope>NUCLEOTIDE SEQUENCE [LARGE SCALE GENOMIC DNA]</scope>
    <source>
        <strain evidence="3 5">A7</strain>
    </source>
</reference>
<proteinExistence type="predicted"/>
<sequence>METPLVEIIAISVPEQFMMALFAWVILGKKETARFRNVLFVGLFAALFFRILQMLLGSYVYTMIPQVLIFAALIYFLYRVNVLESVVSCLVTMIIFAAIQGAMFNILCLWTGLTEAEFKEENLYLLFFAIQYFIVIGAIVYVIYRLDINIRYLGKKNVKKHYVSRIRFLILQLIFAFLQLIIIYTIVVRNIEFLYSQENLLLVILAVIITITFTALVVKSVIKMGEHIQREEEQKRQYDGREIIQNINYLYSLVEEKRYDELKSALESIKDDINSGMIRITNKANK</sequence>
<evidence type="ECO:0000313" key="5">
    <source>
        <dbReference type="Proteomes" id="UP000239720"/>
    </source>
</evidence>
<gene>
    <name evidence="3" type="ORF">B9R14_02255</name>
    <name evidence="2" type="ORF">HVS_00655</name>
</gene>
<evidence type="ECO:0000256" key="1">
    <source>
        <dbReference type="SAM" id="Phobius"/>
    </source>
</evidence>
<dbReference type="EMBL" id="CP025197">
    <property type="protein sequence ID" value="AUG56109.1"/>
    <property type="molecule type" value="Genomic_DNA"/>
</dbReference>
<feature type="transmembrane region" description="Helical" evidence="1">
    <location>
        <begin position="165"/>
        <end position="188"/>
    </location>
</feature>
<feature type="transmembrane region" description="Helical" evidence="1">
    <location>
        <begin position="90"/>
        <end position="112"/>
    </location>
</feature>
<evidence type="ECO:0000313" key="2">
    <source>
        <dbReference type="EMBL" id="AUG56109.1"/>
    </source>
</evidence>
<dbReference type="OrthoDB" id="2082498at2"/>
<reference evidence="2 4" key="1">
    <citation type="submission" date="2017-12" db="EMBL/GenBank/DDBJ databases">
        <title>Complete genome sequence of Herbivorax saccincola GGR1, a novel Cellulosome-producing hydrolytic bacterium in a thermophilic biogas plant, established by Illumina and Nanopore MinION sequencing.</title>
        <authorList>
            <person name="Pechtl A."/>
            <person name="Ruckert C."/>
            <person name="Koeck D.E."/>
            <person name="Maus I."/>
            <person name="Winkler A."/>
            <person name="Kalinowski J."/>
            <person name="Puhler A."/>
            <person name="Schwarz W.W."/>
            <person name="Zverlov V.V."/>
            <person name="Schluter A."/>
            <person name="Liebl W."/>
        </authorList>
    </citation>
    <scope>NUCLEOTIDE SEQUENCE [LARGE SCALE GENOMIC DNA]</scope>
    <source>
        <strain evidence="2">GGR1</strain>
        <strain evidence="4">SR1</strain>
    </source>
</reference>
<keyword evidence="1" id="KW-0812">Transmembrane</keyword>
<keyword evidence="1" id="KW-0472">Membrane</keyword>
<feature type="transmembrane region" description="Helical" evidence="1">
    <location>
        <begin position="34"/>
        <end position="52"/>
    </location>
</feature>
<keyword evidence="1" id="KW-1133">Transmembrane helix</keyword>
<dbReference type="Proteomes" id="UP000239720">
    <property type="component" value="Unassembled WGS sequence"/>
</dbReference>
<organism evidence="2 4">
    <name type="scientific">Acetivibrio saccincola</name>
    <dbReference type="NCBI Taxonomy" id="1677857"/>
    <lineage>
        <taxon>Bacteria</taxon>
        <taxon>Bacillati</taxon>
        <taxon>Bacillota</taxon>
        <taxon>Clostridia</taxon>
        <taxon>Eubacteriales</taxon>
        <taxon>Oscillospiraceae</taxon>
        <taxon>Acetivibrio</taxon>
    </lineage>
</organism>
<dbReference type="AlphaFoldDB" id="A0A2K9DY88"/>
<evidence type="ECO:0000313" key="4">
    <source>
        <dbReference type="Proteomes" id="UP000233534"/>
    </source>
</evidence>
<evidence type="ECO:0000313" key="3">
    <source>
        <dbReference type="EMBL" id="PQQ65705.1"/>
    </source>
</evidence>
<accession>A0A2K9DY88</accession>
<dbReference type="RefSeq" id="WP_101298551.1">
    <property type="nucleotide sequence ID" value="NZ_CP025197.1"/>
</dbReference>
<dbReference type="EMBL" id="NEMB01000003">
    <property type="protein sequence ID" value="PQQ65705.1"/>
    <property type="molecule type" value="Genomic_DNA"/>
</dbReference>
<dbReference type="Proteomes" id="UP000233534">
    <property type="component" value="Chromosome"/>
</dbReference>
<keyword evidence="4" id="KW-1185">Reference proteome</keyword>
<name>A0A2K9DY88_9FIRM</name>
<protein>
    <submittedName>
        <fullName evidence="2">Uncharacterized protein</fullName>
    </submittedName>
</protein>